<dbReference type="InterPro" id="IPR055075">
    <property type="entry name" value="NOMO-like_N"/>
</dbReference>
<accession>A0A8R1DNM7</accession>
<feature type="domain" description="NOMO seventh transthyretin-like" evidence="4">
    <location>
        <begin position="568"/>
        <end position="626"/>
    </location>
</feature>
<sequence>MGIAPLLVLSTLCFLPSAIANVYSCAGFVKSSSPIDFSELKVEICFGDYQLIKNKFKVRLLTVEGHLKHEEEVNPSNGYFMIPVYNKGQYTLKVASPNGYFFSPDSIELKIDGKTDACSTNTDMVFELKGFSVRGVVDGASAGLPLVLTQNGKKVDSTVTQEGGKYEMRAPPGKYEVSTGSGSSECISRGKTLVEVSNAPVDVTPNLRISGYQLSVNVETSSKKAFSGASVTLYATSFIDLPHIKCEASEGALNVPNSHNVKCALGKSDARGHLSAACVPSGDYYVAASYQSEFTTISFSPVAEKIKIAHAAVETKITAKSASGRVRVLAKDLPLSGVEVLVNGKKSGKTDSQGYLSLEGLTENDQTTITATSPHTQFNTVRVNVQLPKVEIEDVKVQKFEICGHVEKLEDGNLEKLRFTRKDDKRSLEITPSADGKFCQAVGPGQFAIEPTDKTSSLTPRLLEVNVLAKPVTDLRFTHFKTNAHVHVSCIGACHSATVSLYLPGQTLVRSVKGTDVFVFENIGPGTYSARLDDNGRGCWEHSQITLTVVQNKEQPTIYFVQNGFAAQIEISHPADIKWTSVDKSQLTGTTHTKGGEIVSICVPMSGIYDISLDSCYKFSKQQFQLTVPFEGVRKEKAVAARISGHVDLNGDNTAGVVVRVKSSAGEREVSVNSADGKFNFEEPLGSSGENLNFIPTSTTRLFEPTSKSIKITGKCIDNAVSFKSFKGIFLDGSIKPPVEKVAIRAVLKTDKSVIIEALSNKDGIYK</sequence>
<evidence type="ECO:0000313" key="6">
    <source>
        <dbReference type="Proteomes" id="UP000005237"/>
    </source>
</evidence>
<name>A0A8R1DNM7_CAEJA</name>
<feature type="signal peptide" evidence="2">
    <location>
        <begin position="1"/>
        <end position="20"/>
    </location>
</feature>
<dbReference type="GO" id="GO:0005789">
    <property type="term" value="C:endoplasmic reticulum membrane"/>
    <property type="evidence" value="ECO:0007669"/>
    <property type="project" value="TreeGrafter"/>
</dbReference>
<feature type="chain" id="PRO_5035798003" description="Nodal modulator 1" evidence="2">
    <location>
        <begin position="21"/>
        <end position="767"/>
    </location>
</feature>
<keyword evidence="1 2" id="KW-0732">Signal</keyword>
<reference evidence="5" key="2">
    <citation type="submission" date="2022-06" db="UniProtKB">
        <authorList>
            <consortium name="EnsemblMetazoa"/>
        </authorList>
    </citation>
    <scope>IDENTIFICATION</scope>
    <source>
        <strain evidence="5">DF5081</strain>
    </source>
</reference>
<dbReference type="OMA" id="NQYTIHA"/>
<evidence type="ECO:0000259" key="4">
    <source>
        <dbReference type="Pfam" id="PF23141"/>
    </source>
</evidence>
<dbReference type="Pfam" id="PF22898">
    <property type="entry name" value="NOMO1-like_1st"/>
    <property type="match status" value="1"/>
</dbReference>
<keyword evidence="6" id="KW-1185">Reference proteome</keyword>
<organism evidence="5 6">
    <name type="scientific">Caenorhabditis japonica</name>
    <dbReference type="NCBI Taxonomy" id="281687"/>
    <lineage>
        <taxon>Eukaryota</taxon>
        <taxon>Metazoa</taxon>
        <taxon>Ecdysozoa</taxon>
        <taxon>Nematoda</taxon>
        <taxon>Chromadorea</taxon>
        <taxon>Rhabditida</taxon>
        <taxon>Rhabditina</taxon>
        <taxon>Rhabditomorpha</taxon>
        <taxon>Rhabditoidea</taxon>
        <taxon>Rhabditidae</taxon>
        <taxon>Peloderinae</taxon>
        <taxon>Caenorhabditis</taxon>
    </lineage>
</organism>
<evidence type="ECO:0000313" key="5">
    <source>
        <dbReference type="EnsemblMetazoa" id="CJA07701a.1"/>
    </source>
</evidence>
<dbReference type="PANTHER" id="PTHR23303">
    <property type="entry name" value="CARBOXYPEPTIDASE REGULATORY REGION-CONTAINING"/>
    <property type="match status" value="1"/>
</dbReference>
<evidence type="ECO:0000259" key="3">
    <source>
        <dbReference type="Pfam" id="PF22898"/>
    </source>
</evidence>
<dbReference type="InterPro" id="IPR051417">
    <property type="entry name" value="SDr/BOS_complex"/>
</dbReference>
<evidence type="ECO:0008006" key="7">
    <source>
        <dbReference type="Google" id="ProtNLM"/>
    </source>
</evidence>
<evidence type="ECO:0000256" key="1">
    <source>
        <dbReference type="ARBA" id="ARBA00022729"/>
    </source>
</evidence>
<dbReference type="EnsemblMetazoa" id="CJA07701a.1">
    <property type="protein sequence ID" value="CJA07701a.1"/>
    <property type="gene ID" value="WBGene00126905"/>
</dbReference>
<dbReference type="PANTHER" id="PTHR23303:SF14">
    <property type="entry name" value="BOS COMPLEX SUBUNIT NOMO1-RELATED"/>
    <property type="match status" value="1"/>
</dbReference>
<dbReference type="AlphaFoldDB" id="A0A8R1DNM7"/>
<dbReference type="Pfam" id="PF23141">
    <property type="entry name" value="Ig_NOMO"/>
    <property type="match status" value="1"/>
</dbReference>
<dbReference type="Proteomes" id="UP000005237">
    <property type="component" value="Unassembled WGS sequence"/>
</dbReference>
<proteinExistence type="predicted"/>
<protein>
    <recommendedName>
        <fullName evidence="7">Nodal modulator 1</fullName>
    </recommendedName>
</protein>
<feature type="domain" description="NOMO-like N-terminal beta-sandwich" evidence="3">
    <location>
        <begin position="54"/>
        <end position="126"/>
    </location>
</feature>
<dbReference type="InterPro" id="IPR056319">
    <property type="entry name" value="NOMO_7th"/>
</dbReference>
<evidence type="ECO:0000256" key="2">
    <source>
        <dbReference type="SAM" id="SignalP"/>
    </source>
</evidence>
<reference evidence="6" key="1">
    <citation type="submission" date="2010-08" db="EMBL/GenBank/DDBJ databases">
        <authorList>
            <consortium name="Caenorhabditis japonica Sequencing Consortium"/>
            <person name="Wilson R.K."/>
        </authorList>
    </citation>
    <scope>NUCLEOTIDE SEQUENCE [LARGE SCALE GENOMIC DNA]</scope>
    <source>
        <strain evidence="6">DF5081</strain>
    </source>
</reference>